<comment type="caution">
    <text evidence="3">The sequence shown here is derived from an EMBL/GenBank/DDBJ whole genome shotgun (WGS) entry which is preliminary data.</text>
</comment>
<dbReference type="PANTHER" id="PTHR12224:SF0">
    <property type="entry name" value="BETA-1,4-MANNOSYL-GLYCOPROTEIN 4-BETA-N-ACETYLGLUCOSAMINYLTRANSFERASE"/>
    <property type="match status" value="1"/>
</dbReference>
<gene>
    <name evidence="3" type="ORF">HDU87_002074</name>
</gene>
<dbReference type="Proteomes" id="UP001212152">
    <property type="component" value="Unassembled WGS sequence"/>
</dbReference>
<evidence type="ECO:0000256" key="2">
    <source>
        <dbReference type="SAM" id="Phobius"/>
    </source>
</evidence>
<reference evidence="3" key="1">
    <citation type="submission" date="2020-05" db="EMBL/GenBank/DDBJ databases">
        <title>Phylogenomic resolution of chytrid fungi.</title>
        <authorList>
            <person name="Stajich J.E."/>
            <person name="Amses K."/>
            <person name="Simmons R."/>
            <person name="Seto K."/>
            <person name="Myers J."/>
            <person name="Bonds A."/>
            <person name="Quandt C.A."/>
            <person name="Barry K."/>
            <person name="Liu P."/>
            <person name="Grigoriev I."/>
            <person name="Longcore J.E."/>
            <person name="James T.Y."/>
        </authorList>
    </citation>
    <scope>NUCLEOTIDE SEQUENCE</scope>
    <source>
        <strain evidence="3">JEL0379</strain>
    </source>
</reference>
<dbReference type="GO" id="GO:0006044">
    <property type="term" value="P:N-acetylglucosamine metabolic process"/>
    <property type="evidence" value="ECO:0007669"/>
    <property type="project" value="TreeGrafter"/>
</dbReference>
<keyword evidence="4" id="KW-1185">Reference proteome</keyword>
<evidence type="ECO:0000256" key="1">
    <source>
        <dbReference type="SAM" id="MobiDB-lite"/>
    </source>
</evidence>
<name>A0AAD5XHY5_9FUNG</name>
<keyword evidence="2" id="KW-1133">Transmembrane helix</keyword>
<feature type="transmembrane region" description="Helical" evidence="2">
    <location>
        <begin position="258"/>
        <end position="277"/>
    </location>
</feature>
<keyword evidence="2" id="KW-0472">Membrane</keyword>
<feature type="transmembrane region" description="Helical" evidence="2">
    <location>
        <begin position="202"/>
        <end position="221"/>
    </location>
</feature>
<dbReference type="InterPro" id="IPR006813">
    <property type="entry name" value="Glyco_trans_17"/>
</dbReference>
<feature type="transmembrane region" description="Helical" evidence="2">
    <location>
        <begin position="55"/>
        <end position="74"/>
    </location>
</feature>
<feature type="non-terminal residue" evidence="3">
    <location>
        <position position="1"/>
    </location>
</feature>
<feature type="transmembrane region" description="Helical" evidence="2">
    <location>
        <begin position="233"/>
        <end position="251"/>
    </location>
</feature>
<sequence>REAHPALLQAALVGWLHFAPSSDTLPVAVADKRSGIGKTALYGQNQVPAGTSHDFVLVAINIFAVLQFAVALQTNSLTDMQLILLWTPAITMAMKRVLFEAQFPPLVMLYNIGVMAGSGVLLLVLRAPEQAYRRCYFGILAVLSISASHVNAEPLSRRLSVESGNLANVSARRTLIGCRALASLHAVMTGTRFEIGWGDAGMLIPAVVLSCALYTVAWRAVSALLPGDAQSAVYLQATVVLLLSPLFFSFPNVDVERFCFLLPALALALQATVMQKLSQIDGTKYDRRPSTPKRLGWPSLGQVEPTAPAQPHTGKQVSAGNKADLIRKTGDLLTPNPALAAGETLPLYTPACPRLAPLKIHRPTPVCSSVVIPFVNYEDTSNPKMVTMEKAAKKRRLYDVFYFNSEMEMVDIRLMELWDAVDYFVIKEAAFTYTGKVKLLYFDILKPRYAAFMDKIIHIPLANLEEQVGDGQVKAPPSGRGEHWDREYAVRDLLLRKGLHVAAPAVGDIVVVSDLDEIPRAEYLHELKHCSGWESGIAKTPNRACLQPDFFYYNFEYIKNNEPWWHPDLYVYQGPGTIHGSSRWEGHSRNPGIACLHKAAWHCSYCFPTIDSII</sequence>
<accession>A0AAD5XHY5</accession>
<feature type="transmembrane region" description="Helical" evidence="2">
    <location>
        <begin position="106"/>
        <end position="125"/>
    </location>
</feature>
<dbReference type="PANTHER" id="PTHR12224">
    <property type="entry name" value="BETA-1,4-MANNOSYL-GLYCOPROTEIN BETA-1,4-N-ACETYLGLUCOSAMINYL-TRANSFERASE"/>
    <property type="match status" value="1"/>
</dbReference>
<dbReference type="Pfam" id="PF04724">
    <property type="entry name" value="Glyco_transf_17"/>
    <property type="match status" value="1"/>
</dbReference>
<dbReference type="AlphaFoldDB" id="A0AAD5XHY5"/>
<keyword evidence="2" id="KW-0812">Transmembrane</keyword>
<protein>
    <submittedName>
        <fullName evidence="3">Uncharacterized protein</fullName>
    </submittedName>
</protein>
<organism evidence="3 4">
    <name type="scientific">Geranomyces variabilis</name>
    <dbReference type="NCBI Taxonomy" id="109894"/>
    <lineage>
        <taxon>Eukaryota</taxon>
        <taxon>Fungi</taxon>
        <taxon>Fungi incertae sedis</taxon>
        <taxon>Chytridiomycota</taxon>
        <taxon>Chytridiomycota incertae sedis</taxon>
        <taxon>Chytridiomycetes</taxon>
        <taxon>Spizellomycetales</taxon>
        <taxon>Powellomycetaceae</taxon>
        <taxon>Geranomyces</taxon>
    </lineage>
</organism>
<evidence type="ECO:0000313" key="3">
    <source>
        <dbReference type="EMBL" id="KAJ3166559.1"/>
    </source>
</evidence>
<dbReference type="EMBL" id="JADGJQ010000167">
    <property type="protein sequence ID" value="KAJ3166559.1"/>
    <property type="molecule type" value="Genomic_DNA"/>
</dbReference>
<proteinExistence type="predicted"/>
<feature type="region of interest" description="Disordered" evidence="1">
    <location>
        <begin position="283"/>
        <end position="320"/>
    </location>
</feature>
<evidence type="ECO:0000313" key="4">
    <source>
        <dbReference type="Proteomes" id="UP001212152"/>
    </source>
</evidence>
<dbReference type="GO" id="GO:0016020">
    <property type="term" value="C:membrane"/>
    <property type="evidence" value="ECO:0007669"/>
    <property type="project" value="InterPro"/>
</dbReference>
<dbReference type="GO" id="GO:0003830">
    <property type="term" value="F:beta-1,4-mannosylglycoprotein 4-beta-N-acetylglucosaminyltransferase activity"/>
    <property type="evidence" value="ECO:0007669"/>
    <property type="project" value="InterPro"/>
</dbReference>